<keyword evidence="1" id="KW-0472">Membrane</keyword>
<protein>
    <submittedName>
        <fullName evidence="2">Homoserine O-succinyltransferase</fullName>
    </submittedName>
</protein>
<organism evidence="2 3">
    <name type="scientific">Dissostichus eleginoides</name>
    <name type="common">Patagonian toothfish</name>
    <name type="synonym">Dissostichus amissus</name>
    <dbReference type="NCBI Taxonomy" id="100907"/>
    <lineage>
        <taxon>Eukaryota</taxon>
        <taxon>Metazoa</taxon>
        <taxon>Chordata</taxon>
        <taxon>Craniata</taxon>
        <taxon>Vertebrata</taxon>
        <taxon>Euteleostomi</taxon>
        <taxon>Actinopterygii</taxon>
        <taxon>Neopterygii</taxon>
        <taxon>Teleostei</taxon>
        <taxon>Neoteleostei</taxon>
        <taxon>Acanthomorphata</taxon>
        <taxon>Eupercaria</taxon>
        <taxon>Perciformes</taxon>
        <taxon>Notothenioidei</taxon>
        <taxon>Nototheniidae</taxon>
        <taxon>Dissostichus</taxon>
    </lineage>
</organism>
<feature type="transmembrane region" description="Helical" evidence="1">
    <location>
        <begin position="84"/>
        <end position="108"/>
    </location>
</feature>
<dbReference type="EMBL" id="JASDAP010000018">
    <property type="protein sequence ID" value="KAK1887434.1"/>
    <property type="molecule type" value="Genomic_DNA"/>
</dbReference>
<dbReference type="Proteomes" id="UP001228049">
    <property type="component" value="Unassembled WGS sequence"/>
</dbReference>
<dbReference type="AlphaFoldDB" id="A0AAD9F386"/>
<evidence type="ECO:0000256" key="1">
    <source>
        <dbReference type="SAM" id="Phobius"/>
    </source>
</evidence>
<reference evidence="2" key="1">
    <citation type="submission" date="2023-04" db="EMBL/GenBank/DDBJ databases">
        <title>Chromosome-level genome of Chaenocephalus aceratus.</title>
        <authorList>
            <person name="Park H."/>
        </authorList>
    </citation>
    <scope>NUCLEOTIDE SEQUENCE</scope>
    <source>
        <strain evidence="2">DE</strain>
        <tissue evidence="2">Muscle</tissue>
    </source>
</reference>
<feature type="transmembrane region" description="Helical" evidence="1">
    <location>
        <begin position="152"/>
        <end position="173"/>
    </location>
</feature>
<evidence type="ECO:0000313" key="3">
    <source>
        <dbReference type="Proteomes" id="UP001228049"/>
    </source>
</evidence>
<feature type="transmembrane region" description="Helical" evidence="1">
    <location>
        <begin position="12"/>
        <end position="40"/>
    </location>
</feature>
<comment type="caution">
    <text evidence="2">The sequence shown here is derived from an EMBL/GenBank/DDBJ whole genome shotgun (WGS) entry which is preliminary data.</text>
</comment>
<name>A0AAD9F386_DISEL</name>
<keyword evidence="1" id="KW-1133">Transmembrane helix</keyword>
<proteinExistence type="predicted"/>
<feature type="transmembrane region" description="Helical" evidence="1">
    <location>
        <begin position="115"/>
        <end position="140"/>
    </location>
</feature>
<sequence length="182" mass="20641">MTALSVRRSTWLCFGMSVFLLLIFMQMLTSLVQYAGVFILSNETLISPFRFCLARPHGELSCNDWLRNDLSRGESGMKMCLLDMVVYLGLYIPVVLVAFALLAMLFAIYGKDITVLWFSMACQAASSLLILTGLIVFLVQFQSYVSWEHLTIWFYVCVAVQVQLVIITVLTYVSRKSYRLGA</sequence>
<gene>
    <name evidence="2" type="ORF">KUDE01_028223</name>
</gene>
<evidence type="ECO:0000313" key="2">
    <source>
        <dbReference type="EMBL" id="KAK1887434.1"/>
    </source>
</evidence>
<keyword evidence="3" id="KW-1185">Reference proteome</keyword>
<accession>A0AAD9F386</accession>
<keyword evidence="1" id="KW-0812">Transmembrane</keyword>